<dbReference type="FunFam" id="3.30.830.10:FF:000011">
    <property type="entry name" value="Presequence protease, mitochondrial"/>
    <property type="match status" value="1"/>
</dbReference>
<dbReference type="Gene3D" id="3.30.830.10">
    <property type="entry name" value="Metalloenzyme, LuxS/M16 peptidase-like"/>
    <property type="match status" value="3"/>
</dbReference>
<evidence type="ECO:0000256" key="6">
    <source>
        <dbReference type="ARBA" id="ARBA00022723"/>
    </source>
</evidence>
<keyword evidence="6" id="KW-0479">Metal-binding</keyword>
<dbReference type="OrthoDB" id="10250783at2759"/>
<dbReference type="InterPro" id="IPR011249">
    <property type="entry name" value="Metalloenz_LuxS/M16"/>
</dbReference>
<accession>A0A6A1Q742</accession>
<comment type="cofactor">
    <cofactor evidence="1">
        <name>Zn(2+)</name>
        <dbReference type="ChEBI" id="CHEBI:29105"/>
    </cofactor>
</comment>
<proteinExistence type="inferred from homology"/>
<organism evidence="14 15">
    <name type="scientific">Balaenoptera physalus</name>
    <name type="common">Fin whale</name>
    <name type="synonym">Balaena physalus</name>
    <dbReference type="NCBI Taxonomy" id="9770"/>
    <lineage>
        <taxon>Eukaryota</taxon>
        <taxon>Metazoa</taxon>
        <taxon>Chordata</taxon>
        <taxon>Craniata</taxon>
        <taxon>Vertebrata</taxon>
        <taxon>Euteleostomi</taxon>
        <taxon>Mammalia</taxon>
        <taxon>Eutheria</taxon>
        <taxon>Laurasiatheria</taxon>
        <taxon>Artiodactyla</taxon>
        <taxon>Whippomorpha</taxon>
        <taxon>Cetacea</taxon>
        <taxon>Mysticeti</taxon>
        <taxon>Balaenopteridae</taxon>
        <taxon>Balaenoptera</taxon>
    </lineage>
</organism>
<evidence type="ECO:0000259" key="13">
    <source>
        <dbReference type="Pfam" id="PF05193"/>
    </source>
</evidence>
<dbReference type="GO" id="GO:0005759">
    <property type="term" value="C:mitochondrial matrix"/>
    <property type="evidence" value="ECO:0007669"/>
    <property type="project" value="TreeGrafter"/>
</dbReference>
<dbReference type="GO" id="GO:0046872">
    <property type="term" value="F:metal ion binding"/>
    <property type="evidence" value="ECO:0007669"/>
    <property type="project" value="UniProtKB-KW"/>
</dbReference>
<dbReference type="EMBL" id="SGJD01000861">
    <property type="protein sequence ID" value="KAB0403135.1"/>
    <property type="molecule type" value="Genomic_DNA"/>
</dbReference>
<dbReference type="InterPro" id="IPR007863">
    <property type="entry name" value="Peptidase_M16_C"/>
</dbReference>
<reference evidence="14 15" key="1">
    <citation type="journal article" date="2019" name="PLoS ONE">
        <title>Genomic analyses reveal an absence of contemporary introgressive admixture between fin whales and blue whales, despite known hybrids.</title>
        <authorList>
            <person name="Westbury M.V."/>
            <person name="Petersen B."/>
            <person name="Lorenzen E.D."/>
        </authorList>
    </citation>
    <scope>NUCLEOTIDE SEQUENCE [LARGE SCALE GENOMIC DNA]</scope>
    <source>
        <strain evidence="14">FinWhale-01</strain>
    </source>
</reference>
<keyword evidence="15" id="KW-1185">Reference proteome</keyword>
<evidence type="ECO:0000256" key="5">
    <source>
        <dbReference type="ARBA" id="ARBA00022670"/>
    </source>
</evidence>
<dbReference type="PANTHER" id="PTHR43016">
    <property type="entry name" value="PRESEQUENCE PROTEASE"/>
    <property type="match status" value="1"/>
</dbReference>
<keyword evidence="10" id="KW-0496">Mitochondrion</keyword>
<evidence type="ECO:0000256" key="3">
    <source>
        <dbReference type="ARBA" id="ARBA00007575"/>
    </source>
</evidence>
<feature type="non-terminal residue" evidence="14">
    <location>
        <position position="1"/>
    </location>
</feature>
<keyword evidence="9" id="KW-0482">Metalloprotease</keyword>
<dbReference type="GO" id="GO:0016485">
    <property type="term" value="P:protein processing"/>
    <property type="evidence" value="ECO:0007669"/>
    <property type="project" value="TreeGrafter"/>
</dbReference>
<evidence type="ECO:0000313" key="14">
    <source>
        <dbReference type="EMBL" id="KAB0403135.1"/>
    </source>
</evidence>
<evidence type="ECO:0000256" key="2">
    <source>
        <dbReference type="ARBA" id="ARBA00004173"/>
    </source>
</evidence>
<comment type="similarity">
    <text evidence="3">Belongs to the peptidase M16 family. PreP subfamily.</text>
</comment>
<feature type="domain" description="Peptidase M16 C-terminal" evidence="13">
    <location>
        <begin position="187"/>
        <end position="371"/>
    </location>
</feature>
<dbReference type="FunFam" id="3.30.830.10:FF:000009">
    <property type="entry name" value="Presequence protease, mitochondrial"/>
    <property type="match status" value="1"/>
</dbReference>
<evidence type="ECO:0000256" key="7">
    <source>
        <dbReference type="ARBA" id="ARBA00022801"/>
    </source>
</evidence>
<dbReference type="SUPFAM" id="SSF63411">
    <property type="entry name" value="LuxS/MPP-like metallohydrolase"/>
    <property type="match status" value="2"/>
</dbReference>
<comment type="caution">
    <text evidence="14">The sequence shown here is derived from an EMBL/GenBank/DDBJ whole genome shotgun (WGS) entry which is preliminary data.</text>
</comment>
<evidence type="ECO:0000256" key="1">
    <source>
        <dbReference type="ARBA" id="ARBA00001947"/>
    </source>
</evidence>
<dbReference type="Pfam" id="PF05193">
    <property type="entry name" value="Peptidase_M16_C"/>
    <property type="match status" value="1"/>
</dbReference>
<comment type="function">
    <text evidence="12">Metalloendopeptidase of the mitochondrial matrix that functions in peptide cleavage and degradation rather than in protein processing. Has an ATP-independent activity. Specifically cleaves peptides in the range of 5 to 65 residues. Shows a preference for cleavage after small polar residues and before basic residues, but without any positional preference. Degrades the transit peptides of mitochondrial proteins after their cleavage. Also degrades other unstructured peptides. It is also able to degrade amyloid-beta protein 40, one of the peptides produced by APP processing, when it accumulates in mitochondrion. It is a highly efficient protease, at least toward amyloid-beta protein 40. Cleaves that peptide at a specific position and is probably not processive, releasing digested peptides intermediates that can be further cleaved subsequently. It is also able to degrade amyloid-beta protein 42.</text>
</comment>
<evidence type="ECO:0000256" key="11">
    <source>
        <dbReference type="ARBA" id="ARBA00032857"/>
    </source>
</evidence>
<sequence length="486" mass="55549">SASLGAWRWASTTACERALLRYRVGEKIHGFTVSQVTSVPELTLTAVKLSHDSTGAQHLHLAREDRNNLFRSLSTFMNAFTASDYTLYPFSTQNPKDFQNLLSVYLDAAFFPCLRELDFCQEGWRLEHEDPRDPQTPLVFKGVVFNEMKGAFTDNERIFSQHVQSRLLPDHTYSVVSGGDPLCIPDLTWEQLRQFHATHYHPSNARFFTYGNFPLEQHLKQIHEEALSKFQRIKPRTAVPAQKRWDKPREFQVMCAPDSLAAGSSEQTTISVSFLLPDITDTFEAFTLNLLSSLLISGPNSPFYKALIESGLGTDFSPDVGYNGCTREAYFSVGLQGIAEKDIQTVRDLVDRTLDDIIEKGFEDDRIEALLHKIEIQMKHQSVSFGLALTSYIASCWNHDGDPVELLKLGSQVARFRKCLEENPKFLQEKVKQYFKNNQHKLTLSMKPDDKYSEKQMQLEIEKLKQKVNSLSPEDKQQIYEKGQAW</sequence>
<evidence type="ECO:0000313" key="15">
    <source>
        <dbReference type="Proteomes" id="UP000437017"/>
    </source>
</evidence>
<gene>
    <name evidence="14" type="ORF">E2I00_018027</name>
</gene>
<dbReference type="PANTHER" id="PTHR43016:SF13">
    <property type="entry name" value="PRESEQUENCE PROTEASE, MITOCHONDRIAL"/>
    <property type="match status" value="1"/>
</dbReference>
<dbReference type="GO" id="GO:0004222">
    <property type="term" value="F:metalloendopeptidase activity"/>
    <property type="evidence" value="ECO:0007669"/>
    <property type="project" value="TreeGrafter"/>
</dbReference>
<protein>
    <recommendedName>
        <fullName evidence="4">Presequence protease, mitochondrial</fullName>
    </recommendedName>
    <alternativeName>
        <fullName evidence="11">Pitrilysin metalloproteinase 1</fullName>
    </alternativeName>
</protein>
<evidence type="ECO:0000256" key="10">
    <source>
        <dbReference type="ARBA" id="ARBA00023128"/>
    </source>
</evidence>
<dbReference type="AlphaFoldDB" id="A0A6A1Q742"/>
<evidence type="ECO:0000256" key="9">
    <source>
        <dbReference type="ARBA" id="ARBA00023049"/>
    </source>
</evidence>
<evidence type="ECO:0000256" key="8">
    <source>
        <dbReference type="ARBA" id="ARBA00022833"/>
    </source>
</evidence>
<keyword evidence="5" id="KW-0645">Protease</keyword>
<dbReference type="Proteomes" id="UP000437017">
    <property type="component" value="Unassembled WGS sequence"/>
</dbReference>
<comment type="subcellular location">
    <subcellularLocation>
        <location evidence="2">Mitochondrion</location>
    </subcellularLocation>
</comment>
<keyword evidence="8" id="KW-0862">Zinc</keyword>
<evidence type="ECO:0000256" key="4">
    <source>
        <dbReference type="ARBA" id="ARBA00020167"/>
    </source>
</evidence>
<evidence type="ECO:0000256" key="12">
    <source>
        <dbReference type="ARBA" id="ARBA00060344"/>
    </source>
</evidence>
<keyword evidence="7" id="KW-0378">Hydrolase</keyword>
<name>A0A6A1Q742_BALPH</name>